<dbReference type="InterPro" id="IPR041698">
    <property type="entry name" value="Methyltransf_25"/>
</dbReference>
<gene>
    <name evidence="4" type="ORF">H9645_03580</name>
</gene>
<keyword evidence="1 4" id="KW-0489">Methyltransferase</keyword>
<name>A0ABR8UGF7_9GAMM</name>
<accession>A0ABR8UGF7</accession>
<dbReference type="Gene3D" id="3.40.50.150">
    <property type="entry name" value="Vaccinia Virus protein VP39"/>
    <property type="match status" value="1"/>
</dbReference>
<dbReference type="InterPro" id="IPR051052">
    <property type="entry name" value="Diverse_substrate_MTase"/>
</dbReference>
<comment type="caution">
    <text evidence="4">The sequence shown here is derived from an EMBL/GenBank/DDBJ whole genome shotgun (WGS) entry which is preliminary data.</text>
</comment>
<evidence type="ECO:0000256" key="1">
    <source>
        <dbReference type="ARBA" id="ARBA00022603"/>
    </source>
</evidence>
<dbReference type="GO" id="GO:0008168">
    <property type="term" value="F:methyltransferase activity"/>
    <property type="evidence" value="ECO:0007669"/>
    <property type="project" value="UniProtKB-KW"/>
</dbReference>
<dbReference type="GO" id="GO:0032259">
    <property type="term" value="P:methylation"/>
    <property type="evidence" value="ECO:0007669"/>
    <property type="project" value="UniProtKB-KW"/>
</dbReference>
<dbReference type="Proteomes" id="UP000647183">
    <property type="component" value="Unassembled WGS sequence"/>
</dbReference>
<proteinExistence type="predicted"/>
<evidence type="ECO:0000259" key="3">
    <source>
        <dbReference type="Pfam" id="PF13649"/>
    </source>
</evidence>
<keyword evidence="5" id="KW-1185">Reference proteome</keyword>
<organism evidence="4 5">
    <name type="scientific">Luteimonas colneyensis</name>
    <dbReference type="NCBI Taxonomy" id="2762230"/>
    <lineage>
        <taxon>Bacteria</taxon>
        <taxon>Pseudomonadati</taxon>
        <taxon>Pseudomonadota</taxon>
        <taxon>Gammaproteobacteria</taxon>
        <taxon>Lysobacterales</taxon>
        <taxon>Lysobacteraceae</taxon>
        <taxon>Luteimonas</taxon>
    </lineage>
</organism>
<dbReference type="Pfam" id="PF13649">
    <property type="entry name" value="Methyltransf_25"/>
    <property type="match status" value="1"/>
</dbReference>
<dbReference type="CDD" id="cd02440">
    <property type="entry name" value="AdoMet_MTases"/>
    <property type="match status" value="1"/>
</dbReference>
<sequence>MLLTRQSRALQRSGDAYWKRARDTYHAPPEFYAERERALREILGPLGEIGLAIDVGCGDGRYSRVIAEYAELVQGFDISPSLISRARAAGSAGNVEFSVGTVAEIASSGMADLVTCMGVTSCIVDPVTFDQSLSLLRRLLKPSGSLLMIDTLSTGSDMHRAYRSGYVARYRARSSYERAIQCGGLEIVREMDMAMFGGGLVNRMYLLRKHASHSAQQLDAAG</sequence>
<dbReference type="InterPro" id="IPR029063">
    <property type="entry name" value="SAM-dependent_MTases_sf"/>
</dbReference>
<dbReference type="PANTHER" id="PTHR44942:SF4">
    <property type="entry name" value="METHYLTRANSFERASE TYPE 11 DOMAIN-CONTAINING PROTEIN"/>
    <property type="match status" value="1"/>
</dbReference>
<evidence type="ECO:0000313" key="5">
    <source>
        <dbReference type="Proteomes" id="UP000647183"/>
    </source>
</evidence>
<protein>
    <submittedName>
        <fullName evidence="4">Class I SAM-dependent methyltransferase</fullName>
    </submittedName>
</protein>
<reference evidence="4 5" key="1">
    <citation type="submission" date="2020-08" db="EMBL/GenBank/DDBJ databases">
        <title>A Genomic Blueprint of the Chicken Gut Microbiome.</title>
        <authorList>
            <person name="Gilroy R."/>
            <person name="Ravi A."/>
            <person name="Getino M."/>
            <person name="Pursley I."/>
            <person name="Horton D.L."/>
            <person name="Alikhan N.-F."/>
            <person name="Baker D."/>
            <person name="Gharbi K."/>
            <person name="Hall N."/>
            <person name="Watson M."/>
            <person name="Adriaenssens E.M."/>
            <person name="Foster-Nyarko E."/>
            <person name="Jarju S."/>
            <person name="Secka A."/>
            <person name="Antonio M."/>
            <person name="Oren A."/>
            <person name="Chaudhuri R."/>
            <person name="La Ragione R.M."/>
            <person name="Hildebrand F."/>
            <person name="Pallen M.J."/>
        </authorList>
    </citation>
    <scope>NUCLEOTIDE SEQUENCE [LARGE SCALE GENOMIC DNA]</scope>
    <source>
        <strain evidence="4 5">Sa2BVA3</strain>
    </source>
</reference>
<feature type="domain" description="Methyltransferase" evidence="3">
    <location>
        <begin position="53"/>
        <end position="144"/>
    </location>
</feature>
<evidence type="ECO:0000313" key="4">
    <source>
        <dbReference type="EMBL" id="MBD7987102.1"/>
    </source>
</evidence>
<keyword evidence="2" id="KW-0808">Transferase</keyword>
<dbReference type="RefSeq" id="WP_191728319.1">
    <property type="nucleotide sequence ID" value="NZ_JACSQJ010000001.1"/>
</dbReference>
<dbReference type="SUPFAM" id="SSF53335">
    <property type="entry name" value="S-adenosyl-L-methionine-dependent methyltransferases"/>
    <property type="match status" value="1"/>
</dbReference>
<dbReference type="EMBL" id="JACSQJ010000001">
    <property type="protein sequence ID" value="MBD7987102.1"/>
    <property type="molecule type" value="Genomic_DNA"/>
</dbReference>
<evidence type="ECO:0000256" key="2">
    <source>
        <dbReference type="ARBA" id="ARBA00022679"/>
    </source>
</evidence>
<dbReference type="PANTHER" id="PTHR44942">
    <property type="entry name" value="METHYLTRANSF_11 DOMAIN-CONTAINING PROTEIN"/>
    <property type="match status" value="1"/>
</dbReference>